<gene>
    <name evidence="3" type="ORF">HG537_0H02070</name>
</gene>
<proteinExistence type="predicted"/>
<feature type="domain" description="Protein Ste5 Fus3-binding" evidence="2">
    <location>
        <begin position="582"/>
        <end position="769"/>
    </location>
</feature>
<evidence type="ECO:0000256" key="1">
    <source>
        <dbReference type="SAM" id="MobiDB-lite"/>
    </source>
</evidence>
<dbReference type="Proteomes" id="UP000510647">
    <property type="component" value="Chromosome 8"/>
</dbReference>
<feature type="compositionally biased region" description="Polar residues" evidence="1">
    <location>
        <begin position="1"/>
        <end position="21"/>
    </location>
</feature>
<reference evidence="3 4" key="1">
    <citation type="submission" date="2020-06" db="EMBL/GenBank/DDBJ databases">
        <title>The yeast mating-type switching endonuclease HO is a domesticated member of an unorthodox homing genetic element family.</title>
        <authorList>
            <person name="Coughlan A.Y."/>
            <person name="Lombardi L."/>
            <person name="Braun-Galleani S."/>
            <person name="Martos A.R."/>
            <person name="Galeote V."/>
            <person name="Bigey F."/>
            <person name="Dequin S."/>
            <person name="Byrne K.P."/>
            <person name="Wolfe K.H."/>
        </authorList>
    </citation>
    <scope>NUCLEOTIDE SEQUENCE [LARGE SCALE GENOMIC DNA]</scope>
    <source>
        <strain evidence="3 4">CBS2947</strain>
    </source>
</reference>
<dbReference type="Gene3D" id="3.40.50.11070">
    <property type="entry name" value="Protein Ste5, Fus3-binding domain"/>
    <property type="match status" value="1"/>
</dbReference>
<name>A0A7H9I0P1_9SACH</name>
<protein>
    <recommendedName>
        <fullName evidence="2">Protein Ste5 Fus3-binding domain-containing protein</fullName>
    </recommendedName>
</protein>
<evidence type="ECO:0000259" key="2">
    <source>
        <dbReference type="Pfam" id="PF12194"/>
    </source>
</evidence>
<dbReference type="InterPro" id="IPR021106">
    <property type="entry name" value="Ste5_Fus3-bd_dom"/>
</dbReference>
<dbReference type="AlphaFoldDB" id="A0A7H9I0P1"/>
<dbReference type="InterPro" id="IPR038382">
    <property type="entry name" value="Ste5_C_sf"/>
</dbReference>
<evidence type="ECO:0000313" key="4">
    <source>
        <dbReference type="Proteomes" id="UP000510647"/>
    </source>
</evidence>
<feature type="compositionally biased region" description="Polar residues" evidence="1">
    <location>
        <begin position="94"/>
        <end position="108"/>
    </location>
</feature>
<dbReference type="OrthoDB" id="299997at2759"/>
<organism evidence="3 4">
    <name type="scientific">Torulaspora globosa</name>
    <dbReference type="NCBI Taxonomy" id="48254"/>
    <lineage>
        <taxon>Eukaryota</taxon>
        <taxon>Fungi</taxon>
        <taxon>Dikarya</taxon>
        <taxon>Ascomycota</taxon>
        <taxon>Saccharomycotina</taxon>
        <taxon>Saccharomycetes</taxon>
        <taxon>Saccharomycetales</taxon>
        <taxon>Saccharomycetaceae</taxon>
        <taxon>Torulaspora</taxon>
    </lineage>
</organism>
<keyword evidence="4" id="KW-1185">Reference proteome</keyword>
<evidence type="ECO:0000313" key="3">
    <source>
        <dbReference type="EMBL" id="QLQ82445.1"/>
    </source>
</evidence>
<dbReference type="EMBL" id="CP059274">
    <property type="protein sequence ID" value="QLQ82445.1"/>
    <property type="molecule type" value="Genomic_DNA"/>
</dbReference>
<dbReference type="Pfam" id="PF12194">
    <property type="entry name" value="Ste5_C"/>
    <property type="match status" value="1"/>
</dbReference>
<feature type="region of interest" description="Disordered" evidence="1">
    <location>
        <begin position="1"/>
        <end position="120"/>
    </location>
</feature>
<sequence>MQSSNDSIIFQLTNIGASQRDSPVRTPKKLTTQLDGPLTPPPSSKGKRWTERLASFPRSSERRKKSVDSPSPEKGAHSIAISPPMAPGRGKTGPITSEPDSQYPSRTDSLPRPTLDLWNAKSRGREYQSSAYSKEGLRRLQRPRVLPFGYLDARTSPKKSFLNCVCTVCDEPIFTRSHGERIIELECGHITHQECLLVSLEACSDIRCGDILDVFPSCTKCREQCKKDVKCLPKNHDLKDKLISEFLISKNLGSAGGIRRRKSSQVHPGLPSFLSSPAVTTAKNDVQQRLMPAMSTRSAFQVPVVKDGEIRRKSSRAISRSQSISKGSLWTASSSVVSSVNDLSSVVTVDASVLARSQKGPLERTQLPILRAFFMEVLLVNFEQSIMNWEVDSVYGLLRLVDKLHVSSDGSTYSNCLCYLFEKALIVANISSENFDNLIGTKLTDFKVFAPISDIKVEAVQSSVFKCTIPSDLSYQELFLTEKLNSDTSQIIQKWISALLNHDFIFDENNFTSTLPIPPIIRQLKGRSDRGSVIGMVGSSKIIELTGLDQLSDNVIVRRGVKLPPTSAEVHNEIETMETVMTSISSILSLKREKPDDLVVVLQFNFEDPNFFNSLPIIHNNIKALNIKFRDLKICVVNEKGYVIQHGHVDKITFDPDSITSLQKTSGTNKFNPEWLRNTFYPNGVLGNVGVAVVSASSMEEGKSCLLMNYKPFTCPGRRRPNELKVKVGYLNVDYSDSIEELVEVAAWANVLEALSYSFSLVFGDDEDEELSADDSSDYDTVFKTNDSSKSELISNNNVTAILPTGPSNDEDKCSIHDTERHNEPDLFQSKDTMLTSGISEPVHPGFVSARRSDKGWEPLLDDIESAIRELQRGRSASPGRQSGHCYTYI</sequence>
<accession>A0A7H9I0P1</accession>